<keyword evidence="3 6" id="KW-0812">Transmembrane</keyword>
<keyword evidence="2" id="KW-1003">Cell membrane</keyword>
<feature type="domain" description="ABC3 transporter permease C-terminal" evidence="7">
    <location>
        <begin position="290"/>
        <end position="406"/>
    </location>
</feature>
<feature type="transmembrane region" description="Helical" evidence="6">
    <location>
        <begin position="776"/>
        <end position="798"/>
    </location>
</feature>
<evidence type="ECO:0000256" key="1">
    <source>
        <dbReference type="ARBA" id="ARBA00004651"/>
    </source>
</evidence>
<evidence type="ECO:0000256" key="4">
    <source>
        <dbReference type="ARBA" id="ARBA00022989"/>
    </source>
</evidence>
<evidence type="ECO:0000256" key="5">
    <source>
        <dbReference type="ARBA" id="ARBA00023136"/>
    </source>
</evidence>
<dbReference type="PROSITE" id="PS51257">
    <property type="entry name" value="PROKAR_LIPOPROTEIN"/>
    <property type="match status" value="1"/>
</dbReference>
<feature type="transmembrane region" description="Helical" evidence="6">
    <location>
        <begin position="378"/>
        <end position="406"/>
    </location>
</feature>
<dbReference type="Pfam" id="PF12704">
    <property type="entry name" value="MacB_PCD"/>
    <property type="match status" value="1"/>
</dbReference>
<sequence length="815" mass="91790">MLRNYLIITWRNLLKNKLFSAVNITGLAIGMAACLLILQYVSFELGYDSFHKQADHIYRIESEHFQEGIVTQKRGTGVIEIGDELKKTFPQVQEVVRVSTWTGVVTAPSTEGILTAYNEDQVLFVDASFLRTFSFPLVNGSPDVLDEPHAVIITQSAALKYFGKQDPIGREIIMENHNQGHKLSGIVRGICQDAPLQSHLQFNFLVSRNTPGQAGGPKTWDAFTYLLVSPGTNTQPLQDKLASFIKTHQDGGTSSINYFLQPLSAIHLYAGLAEDISRQGDSRIVWFLVCIAVLVLFIAYINYINLSTAKALERAKEVGIRKVMGSMRIHLMKQFFLESLLLNLLGLIFALTIVQFTLPWFKELVGIAIPFTLWQQYPFIPILLLFTFIGALLSGFYPALILSAYQPMQVLKGQLYKTGKGLRLRKVLVFFQFAASLVLTIGTFAVYRQVSYMHAKDLGMNIEQTLIVAAPQSRRDSPEEESKFLRKLANFQTQVRTYAGISSFTTSSTIPGKEVSWYNRIIRRPDAPDEEVVRYHTLAIGPEFIDQFGIKLIAGEKFSVNSVKSENSIIPIMINAAALAPLGFVTPAQAIGQNIYSRNGRGRTFKLEIIGVLQDFHNRSLKEKHEPMIFYSQDGSSIEYFAAKVNPENIKQTVQQLETTFKNTFPSSPFEYFFLDEFFNRQYQQDEQFEKVFSFFSSLAVLVACMGLFGLSLLTTRQRTKEIGVRKVLGASVYSILSLLTSDFIKLILLANVFAWPVAYWGISRWLENYAFRIEISAFLFILPTLLILVTALVTVSIQTMKAARANPAKALNYE</sequence>
<feature type="transmembrane region" description="Helical" evidence="6">
    <location>
        <begin position="427"/>
        <end position="447"/>
    </location>
</feature>
<name>A0ABT8R521_9BACT</name>
<evidence type="ECO:0000259" key="8">
    <source>
        <dbReference type="Pfam" id="PF12704"/>
    </source>
</evidence>
<comment type="caution">
    <text evidence="9">The sequence shown here is derived from an EMBL/GenBank/DDBJ whole genome shotgun (WGS) entry which is preliminary data.</text>
</comment>
<dbReference type="Pfam" id="PF02687">
    <property type="entry name" value="FtsX"/>
    <property type="match status" value="2"/>
</dbReference>
<comment type="subcellular location">
    <subcellularLocation>
        <location evidence="1">Cell membrane</location>
        <topology evidence="1">Multi-pass membrane protein</topology>
    </subcellularLocation>
</comment>
<evidence type="ECO:0000256" key="2">
    <source>
        <dbReference type="ARBA" id="ARBA00022475"/>
    </source>
</evidence>
<reference evidence="9" key="1">
    <citation type="submission" date="2023-07" db="EMBL/GenBank/DDBJ databases">
        <title>The genome sequence of Rhodocytophaga aerolata KACC 12507.</title>
        <authorList>
            <person name="Zhang X."/>
        </authorList>
    </citation>
    <scope>NUCLEOTIDE SEQUENCE</scope>
    <source>
        <strain evidence="9">KACC 12507</strain>
    </source>
</reference>
<dbReference type="Proteomes" id="UP001168528">
    <property type="component" value="Unassembled WGS sequence"/>
</dbReference>
<keyword evidence="5 6" id="KW-0472">Membrane</keyword>
<dbReference type="InterPro" id="IPR003838">
    <property type="entry name" value="ABC3_permease_C"/>
</dbReference>
<dbReference type="PANTHER" id="PTHR30572:SF18">
    <property type="entry name" value="ABC-TYPE MACROLIDE FAMILY EXPORT SYSTEM PERMEASE COMPONENT 2"/>
    <property type="match status" value="1"/>
</dbReference>
<feature type="transmembrane region" description="Helical" evidence="6">
    <location>
        <begin position="21"/>
        <end position="41"/>
    </location>
</feature>
<keyword evidence="4 6" id="KW-1133">Transmembrane helix</keyword>
<feature type="transmembrane region" description="Helical" evidence="6">
    <location>
        <begin position="335"/>
        <end position="358"/>
    </location>
</feature>
<feature type="domain" description="ABC3 transporter permease C-terminal" evidence="7">
    <location>
        <begin position="695"/>
        <end position="808"/>
    </location>
</feature>
<organism evidence="9 10">
    <name type="scientific">Rhodocytophaga aerolata</name>
    <dbReference type="NCBI Taxonomy" id="455078"/>
    <lineage>
        <taxon>Bacteria</taxon>
        <taxon>Pseudomonadati</taxon>
        <taxon>Bacteroidota</taxon>
        <taxon>Cytophagia</taxon>
        <taxon>Cytophagales</taxon>
        <taxon>Rhodocytophagaceae</taxon>
        <taxon>Rhodocytophaga</taxon>
    </lineage>
</organism>
<feature type="transmembrane region" description="Helical" evidence="6">
    <location>
        <begin position="284"/>
        <end position="306"/>
    </location>
</feature>
<evidence type="ECO:0000256" key="6">
    <source>
        <dbReference type="SAM" id="Phobius"/>
    </source>
</evidence>
<dbReference type="RefSeq" id="WP_302037998.1">
    <property type="nucleotide sequence ID" value="NZ_JAUKPO010000006.1"/>
</dbReference>
<dbReference type="EMBL" id="JAUKPO010000006">
    <property type="protein sequence ID" value="MDO1447197.1"/>
    <property type="molecule type" value="Genomic_DNA"/>
</dbReference>
<feature type="transmembrane region" description="Helical" evidence="6">
    <location>
        <begin position="692"/>
        <end position="716"/>
    </location>
</feature>
<accession>A0ABT8R521</accession>
<evidence type="ECO:0000313" key="9">
    <source>
        <dbReference type="EMBL" id="MDO1447197.1"/>
    </source>
</evidence>
<feature type="transmembrane region" description="Helical" evidence="6">
    <location>
        <begin position="728"/>
        <end position="756"/>
    </location>
</feature>
<proteinExistence type="predicted"/>
<dbReference type="InterPro" id="IPR050250">
    <property type="entry name" value="Macrolide_Exporter_MacB"/>
</dbReference>
<dbReference type="InterPro" id="IPR025857">
    <property type="entry name" value="MacB_PCD"/>
</dbReference>
<gene>
    <name evidence="9" type="ORF">Q0590_13085</name>
</gene>
<evidence type="ECO:0000313" key="10">
    <source>
        <dbReference type="Proteomes" id="UP001168528"/>
    </source>
</evidence>
<evidence type="ECO:0000256" key="3">
    <source>
        <dbReference type="ARBA" id="ARBA00022692"/>
    </source>
</evidence>
<feature type="domain" description="MacB-like periplasmic core" evidence="8">
    <location>
        <begin position="20"/>
        <end position="242"/>
    </location>
</feature>
<dbReference type="PANTHER" id="PTHR30572">
    <property type="entry name" value="MEMBRANE COMPONENT OF TRANSPORTER-RELATED"/>
    <property type="match status" value="1"/>
</dbReference>
<protein>
    <submittedName>
        <fullName evidence="9">ABC transporter permease</fullName>
    </submittedName>
</protein>
<evidence type="ECO:0000259" key="7">
    <source>
        <dbReference type="Pfam" id="PF02687"/>
    </source>
</evidence>
<keyword evidence="10" id="KW-1185">Reference proteome</keyword>